<organism evidence="2 3">
    <name type="scientific">Lasiosphaeria hispida</name>
    <dbReference type="NCBI Taxonomy" id="260671"/>
    <lineage>
        <taxon>Eukaryota</taxon>
        <taxon>Fungi</taxon>
        <taxon>Dikarya</taxon>
        <taxon>Ascomycota</taxon>
        <taxon>Pezizomycotina</taxon>
        <taxon>Sordariomycetes</taxon>
        <taxon>Sordariomycetidae</taxon>
        <taxon>Sordariales</taxon>
        <taxon>Lasiosphaeriaceae</taxon>
        <taxon>Lasiosphaeria</taxon>
    </lineage>
</organism>
<reference evidence="2" key="2">
    <citation type="submission" date="2023-06" db="EMBL/GenBank/DDBJ databases">
        <authorList>
            <consortium name="Lawrence Berkeley National Laboratory"/>
            <person name="Haridas S."/>
            <person name="Hensen N."/>
            <person name="Bonometti L."/>
            <person name="Westerberg I."/>
            <person name="Brannstrom I.O."/>
            <person name="Guillou S."/>
            <person name="Cros-Aarteil S."/>
            <person name="Calhoun S."/>
            <person name="Kuo A."/>
            <person name="Mondo S."/>
            <person name="Pangilinan J."/>
            <person name="Riley R."/>
            <person name="Labutti K."/>
            <person name="Andreopoulos B."/>
            <person name="Lipzen A."/>
            <person name="Chen C."/>
            <person name="Yanf M."/>
            <person name="Daum C."/>
            <person name="Ng V."/>
            <person name="Clum A."/>
            <person name="Steindorff A."/>
            <person name="Ohm R."/>
            <person name="Martin F."/>
            <person name="Silar P."/>
            <person name="Natvig D."/>
            <person name="Lalanne C."/>
            <person name="Gautier V."/>
            <person name="Ament-Velasquez S.L."/>
            <person name="Kruys A."/>
            <person name="Hutchinson M.I."/>
            <person name="Powell A.J."/>
            <person name="Barry K."/>
            <person name="Miller A.N."/>
            <person name="Grigoriev I.V."/>
            <person name="Debuchy R."/>
            <person name="Gladieux P."/>
            <person name="Thoren M.H."/>
            <person name="Johannesson H."/>
        </authorList>
    </citation>
    <scope>NUCLEOTIDE SEQUENCE</scope>
    <source>
        <strain evidence="2">CBS 955.72</strain>
    </source>
</reference>
<gene>
    <name evidence="2" type="ORF">B0T25DRAFT_363998</name>
</gene>
<protein>
    <submittedName>
        <fullName evidence="2">Uncharacterized protein</fullName>
    </submittedName>
</protein>
<proteinExistence type="predicted"/>
<evidence type="ECO:0000256" key="1">
    <source>
        <dbReference type="SAM" id="Phobius"/>
    </source>
</evidence>
<dbReference type="EMBL" id="JAUIQD010000009">
    <property type="protein sequence ID" value="KAK3339841.1"/>
    <property type="molecule type" value="Genomic_DNA"/>
</dbReference>
<feature type="transmembrane region" description="Helical" evidence="1">
    <location>
        <begin position="48"/>
        <end position="67"/>
    </location>
</feature>
<name>A0AAJ0M7N4_9PEZI</name>
<keyword evidence="3" id="KW-1185">Reference proteome</keyword>
<dbReference type="AlphaFoldDB" id="A0AAJ0M7N4"/>
<reference evidence="2" key="1">
    <citation type="journal article" date="2023" name="Mol. Phylogenet. Evol.">
        <title>Genome-scale phylogeny and comparative genomics of the fungal order Sordariales.</title>
        <authorList>
            <person name="Hensen N."/>
            <person name="Bonometti L."/>
            <person name="Westerberg I."/>
            <person name="Brannstrom I.O."/>
            <person name="Guillou S."/>
            <person name="Cros-Aarteil S."/>
            <person name="Calhoun S."/>
            <person name="Haridas S."/>
            <person name="Kuo A."/>
            <person name="Mondo S."/>
            <person name="Pangilinan J."/>
            <person name="Riley R."/>
            <person name="LaButti K."/>
            <person name="Andreopoulos B."/>
            <person name="Lipzen A."/>
            <person name="Chen C."/>
            <person name="Yan M."/>
            <person name="Daum C."/>
            <person name="Ng V."/>
            <person name="Clum A."/>
            <person name="Steindorff A."/>
            <person name="Ohm R.A."/>
            <person name="Martin F."/>
            <person name="Silar P."/>
            <person name="Natvig D.O."/>
            <person name="Lalanne C."/>
            <person name="Gautier V."/>
            <person name="Ament-Velasquez S.L."/>
            <person name="Kruys A."/>
            <person name="Hutchinson M.I."/>
            <person name="Powell A.J."/>
            <person name="Barry K."/>
            <person name="Miller A.N."/>
            <person name="Grigoriev I.V."/>
            <person name="Debuchy R."/>
            <person name="Gladieux P."/>
            <person name="Hiltunen Thoren M."/>
            <person name="Johannesson H."/>
        </authorList>
    </citation>
    <scope>NUCLEOTIDE SEQUENCE</scope>
    <source>
        <strain evidence="2">CBS 955.72</strain>
    </source>
</reference>
<sequence length="104" mass="11417">MSDQVHYNIEDNQETIRLDGRDRYARTAPWQSDNDLVRHVAIIFLKPIVVSMMAAMVVDAWVIGGLFDPDGLETGGDPSVLSFAAAAFATAATGWFLYSLSLQP</sequence>
<dbReference type="Proteomes" id="UP001275084">
    <property type="component" value="Unassembled WGS sequence"/>
</dbReference>
<evidence type="ECO:0000313" key="2">
    <source>
        <dbReference type="EMBL" id="KAK3339841.1"/>
    </source>
</evidence>
<keyword evidence="1" id="KW-0472">Membrane</keyword>
<keyword evidence="1" id="KW-0812">Transmembrane</keyword>
<keyword evidence="1" id="KW-1133">Transmembrane helix</keyword>
<accession>A0AAJ0M7N4</accession>
<feature type="transmembrane region" description="Helical" evidence="1">
    <location>
        <begin position="79"/>
        <end position="98"/>
    </location>
</feature>
<comment type="caution">
    <text evidence="2">The sequence shown here is derived from an EMBL/GenBank/DDBJ whole genome shotgun (WGS) entry which is preliminary data.</text>
</comment>
<evidence type="ECO:0000313" key="3">
    <source>
        <dbReference type="Proteomes" id="UP001275084"/>
    </source>
</evidence>